<comment type="caution">
    <text evidence="9">The sequence shown here is derived from an EMBL/GenBank/DDBJ whole genome shotgun (WGS) entry which is preliminary data.</text>
</comment>
<evidence type="ECO:0000256" key="5">
    <source>
        <dbReference type="ARBA" id="ARBA00022833"/>
    </source>
</evidence>
<comment type="catalytic activity">
    <reaction evidence="7 8">
        <text>7,8-dihydroneopterin 3'-triphosphate + H2O = 6-carboxy-5,6,7,8-tetrahydropterin + triphosphate + acetaldehyde + 2 H(+)</text>
        <dbReference type="Rhea" id="RHEA:27966"/>
        <dbReference type="ChEBI" id="CHEBI:15343"/>
        <dbReference type="ChEBI" id="CHEBI:15377"/>
        <dbReference type="ChEBI" id="CHEBI:15378"/>
        <dbReference type="ChEBI" id="CHEBI:18036"/>
        <dbReference type="ChEBI" id="CHEBI:58462"/>
        <dbReference type="ChEBI" id="CHEBI:61032"/>
        <dbReference type="EC" id="4.1.2.50"/>
    </reaction>
</comment>
<organism evidence="9 10">
    <name type="scientific">Shiella aurantiaca</name>
    <dbReference type="NCBI Taxonomy" id="3058365"/>
    <lineage>
        <taxon>Bacteria</taxon>
        <taxon>Pseudomonadati</taxon>
        <taxon>Bacteroidota</taxon>
        <taxon>Cytophagia</taxon>
        <taxon>Cytophagales</taxon>
        <taxon>Shiellaceae</taxon>
        <taxon>Shiella</taxon>
    </lineage>
</organism>
<keyword evidence="6 8" id="KW-0456">Lyase</keyword>
<dbReference type="GO" id="GO:0070497">
    <property type="term" value="F:6-carboxytetrahydropterin synthase activity"/>
    <property type="evidence" value="ECO:0007669"/>
    <property type="project" value="UniProtKB-EC"/>
</dbReference>
<protein>
    <recommendedName>
        <fullName evidence="3 8">6-carboxy-5,6,7,8-tetrahydropterin synthase</fullName>
        <ecNumber evidence="8">4.-.-.-</ecNumber>
    </recommendedName>
</protein>
<keyword evidence="8" id="KW-0671">Queuosine biosynthesis</keyword>
<evidence type="ECO:0000256" key="8">
    <source>
        <dbReference type="PIRNR" id="PIRNR006113"/>
    </source>
</evidence>
<keyword evidence="10" id="KW-1185">Reference proteome</keyword>
<keyword evidence="4 8" id="KW-0479">Metal-binding</keyword>
<sequence length="120" mass="13784">MEIFKEFTFDAAHHLPHVPEGHKCKQVHGHTYHLTLFFTGEPDPHLGWIIDFAEIKQCVRPILEQLDHKNLNEVAGLENPTCEHITIWLWQKIKPILPSLSKIQLRETPTSGAIYCGPSK</sequence>
<dbReference type="InterPro" id="IPR007115">
    <property type="entry name" value="6-PTP_synth/QueD"/>
</dbReference>
<dbReference type="EMBL" id="JAUHJS010000002">
    <property type="protein sequence ID" value="MDN4165000.1"/>
    <property type="molecule type" value="Genomic_DNA"/>
</dbReference>
<dbReference type="Pfam" id="PF01242">
    <property type="entry name" value="PTPS"/>
    <property type="match status" value="1"/>
</dbReference>
<evidence type="ECO:0000256" key="4">
    <source>
        <dbReference type="ARBA" id="ARBA00022723"/>
    </source>
</evidence>
<gene>
    <name evidence="9" type="primary">queD</name>
    <name evidence="9" type="ORF">QWY31_05770</name>
</gene>
<evidence type="ECO:0000256" key="6">
    <source>
        <dbReference type="ARBA" id="ARBA00023239"/>
    </source>
</evidence>
<dbReference type="RefSeq" id="WP_320003524.1">
    <property type="nucleotide sequence ID" value="NZ_JAUHJS010000002.1"/>
</dbReference>
<evidence type="ECO:0000256" key="3">
    <source>
        <dbReference type="ARBA" id="ARBA00018141"/>
    </source>
</evidence>
<dbReference type="SUPFAM" id="SSF55620">
    <property type="entry name" value="Tetrahydrobiopterin biosynthesis enzymes-like"/>
    <property type="match status" value="1"/>
</dbReference>
<evidence type="ECO:0000256" key="7">
    <source>
        <dbReference type="ARBA" id="ARBA00048807"/>
    </source>
</evidence>
<evidence type="ECO:0000313" key="9">
    <source>
        <dbReference type="EMBL" id="MDN4165000.1"/>
    </source>
</evidence>
<evidence type="ECO:0000313" key="10">
    <source>
        <dbReference type="Proteomes" id="UP001168552"/>
    </source>
</evidence>
<dbReference type="Proteomes" id="UP001168552">
    <property type="component" value="Unassembled WGS sequence"/>
</dbReference>
<dbReference type="PANTHER" id="PTHR12589:SF7">
    <property type="entry name" value="6-PYRUVOYL TETRAHYDROBIOPTERIN SYNTHASE"/>
    <property type="match status" value="1"/>
</dbReference>
<keyword evidence="5 8" id="KW-0862">Zinc</keyword>
<dbReference type="NCBIfam" id="TIGR03367">
    <property type="entry name" value="queuosine_QueD"/>
    <property type="match status" value="1"/>
</dbReference>
<dbReference type="Gene3D" id="3.30.479.10">
    <property type="entry name" value="6-pyruvoyl tetrahydropterin synthase/QueD"/>
    <property type="match status" value="1"/>
</dbReference>
<dbReference type="EC" id="4.-.-.-" evidence="8"/>
<evidence type="ECO:0000256" key="2">
    <source>
        <dbReference type="ARBA" id="ARBA00008900"/>
    </source>
</evidence>
<comment type="cofactor">
    <cofactor evidence="8">
        <name>Zn(2+)</name>
        <dbReference type="ChEBI" id="CHEBI:29105"/>
    </cofactor>
    <text evidence="8">Binds 1 zinc ion per subunit.</text>
</comment>
<name>A0ABT8F3G7_9BACT</name>
<dbReference type="PANTHER" id="PTHR12589">
    <property type="entry name" value="PYRUVOYL TETRAHYDROBIOPTERIN SYNTHASE"/>
    <property type="match status" value="1"/>
</dbReference>
<reference evidence="9" key="1">
    <citation type="submission" date="2023-06" db="EMBL/GenBank/DDBJ databases">
        <title>Cytophagales bacterium Strain LB-30, isolated from soil.</title>
        <authorList>
            <person name="Liu B."/>
        </authorList>
    </citation>
    <scope>NUCLEOTIDE SEQUENCE</scope>
    <source>
        <strain evidence="9">LB-30</strain>
    </source>
</reference>
<proteinExistence type="inferred from homology"/>
<evidence type="ECO:0000256" key="1">
    <source>
        <dbReference type="ARBA" id="ARBA00005061"/>
    </source>
</evidence>
<accession>A0ABT8F3G7</accession>
<comment type="similarity">
    <text evidence="2 8">Belongs to the PTPS family. QueD subfamily.</text>
</comment>
<dbReference type="PIRSF" id="PIRSF006113">
    <property type="entry name" value="PTP_synth"/>
    <property type="match status" value="1"/>
</dbReference>
<dbReference type="InterPro" id="IPR038418">
    <property type="entry name" value="6-PTP_synth/QueD_sf"/>
</dbReference>
<comment type="pathway">
    <text evidence="1 8">Purine metabolism; 7-cyano-7-deazaguanine biosynthesis.</text>
</comment>